<reference evidence="4 5" key="1">
    <citation type="submission" date="2016-10" db="EMBL/GenBank/DDBJ databases">
        <title>Updated version of Genome Assembly of Janthinobacterium lividum ERGS5:01.</title>
        <authorList>
            <person name="Kumar R."/>
            <person name="Acharya V."/>
            <person name="Singh D."/>
        </authorList>
    </citation>
    <scope>NUCLEOTIDE SEQUENCE [LARGE SCALE GENOMIC DNA]</scope>
    <source>
        <strain evidence="4 5">ERGS5:01</strain>
    </source>
</reference>
<feature type="coiled-coil region" evidence="1">
    <location>
        <begin position="64"/>
        <end position="91"/>
    </location>
</feature>
<evidence type="ECO:0000313" key="4">
    <source>
        <dbReference type="EMBL" id="OFJ46783.1"/>
    </source>
</evidence>
<dbReference type="Proteomes" id="UP000092634">
    <property type="component" value="Unassembled WGS sequence"/>
</dbReference>
<comment type="caution">
    <text evidence="4">The sequence shown here is derived from an EMBL/GenBank/DDBJ whole genome shotgun (WGS) entry which is preliminary data.</text>
</comment>
<organism evidence="4 5">
    <name type="scientific">Janthinobacterium lividum</name>
    <dbReference type="NCBI Taxonomy" id="29581"/>
    <lineage>
        <taxon>Bacteria</taxon>
        <taxon>Pseudomonadati</taxon>
        <taxon>Pseudomonadota</taxon>
        <taxon>Betaproteobacteria</taxon>
        <taxon>Burkholderiales</taxon>
        <taxon>Oxalobacteraceae</taxon>
        <taxon>Janthinobacterium</taxon>
    </lineage>
</organism>
<dbReference type="Pfam" id="PF13511">
    <property type="entry name" value="DUF4124"/>
    <property type="match status" value="1"/>
</dbReference>
<evidence type="ECO:0000256" key="2">
    <source>
        <dbReference type="SAM" id="SignalP"/>
    </source>
</evidence>
<keyword evidence="1" id="KW-0175">Coiled coil</keyword>
<dbReference type="InterPro" id="IPR025392">
    <property type="entry name" value="DUF4124"/>
</dbReference>
<feature type="domain" description="DUF4124" evidence="3">
    <location>
        <begin position="11"/>
        <end position="55"/>
    </location>
</feature>
<feature type="chain" id="PRO_5009214392" description="DUF4124 domain-containing protein" evidence="2">
    <location>
        <begin position="21"/>
        <end position="142"/>
    </location>
</feature>
<sequence length="142" mass="15342">MRTACIPFLICAGLAGPASAQDVYKCVQDGQTSYSATPCTGGQLQILDLPAPPPAVDKGAATRQERVASQMEAARKKRESLEDQARERAAKQIEARDKHCAQLRLAQKWAAQDAVGANDKQREAAQLKARRAGERLAIECPN</sequence>
<keyword evidence="2" id="KW-0732">Signal</keyword>
<evidence type="ECO:0000256" key="1">
    <source>
        <dbReference type="SAM" id="Coils"/>
    </source>
</evidence>
<accession>A0A1E8PKH4</accession>
<protein>
    <recommendedName>
        <fullName evidence="3">DUF4124 domain-containing protein</fullName>
    </recommendedName>
</protein>
<dbReference type="AlphaFoldDB" id="A0A1E8PKH4"/>
<proteinExistence type="predicted"/>
<dbReference type="EMBL" id="MAQB02000010">
    <property type="protein sequence ID" value="OFJ46783.1"/>
    <property type="molecule type" value="Genomic_DNA"/>
</dbReference>
<evidence type="ECO:0000313" key="5">
    <source>
        <dbReference type="Proteomes" id="UP000092634"/>
    </source>
</evidence>
<feature type="signal peptide" evidence="2">
    <location>
        <begin position="1"/>
        <end position="20"/>
    </location>
</feature>
<gene>
    <name evidence="4" type="ORF">BA896_019360</name>
</gene>
<evidence type="ECO:0000259" key="3">
    <source>
        <dbReference type="Pfam" id="PF13511"/>
    </source>
</evidence>
<name>A0A1E8PKH4_9BURK</name>